<dbReference type="NCBIfam" id="TIGR01120">
    <property type="entry name" value="rpiB"/>
    <property type="match status" value="1"/>
</dbReference>
<dbReference type="InterPro" id="IPR004785">
    <property type="entry name" value="RpiB"/>
</dbReference>
<organism evidence="4 5">
    <name type="scientific">Roseimicrobium gellanilyticum</name>
    <dbReference type="NCBI Taxonomy" id="748857"/>
    <lineage>
        <taxon>Bacteria</taxon>
        <taxon>Pseudomonadati</taxon>
        <taxon>Verrucomicrobiota</taxon>
        <taxon>Verrucomicrobiia</taxon>
        <taxon>Verrucomicrobiales</taxon>
        <taxon>Verrucomicrobiaceae</taxon>
        <taxon>Roseimicrobium</taxon>
    </lineage>
</organism>
<evidence type="ECO:0000256" key="1">
    <source>
        <dbReference type="ARBA" id="ARBA00008754"/>
    </source>
</evidence>
<feature type="binding site" evidence="3">
    <location>
        <position position="102"/>
    </location>
    <ligand>
        <name>D-ribulose 5-phosphate</name>
        <dbReference type="ChEBI" id="CHEBI:58121"/>
    </ligand>
</feature>
<evidence type="ECO:0000256" key="2">
    <source>
        <dbReference type="ARBA" id="ARBA00023235"/>
    </source>
</evidence>
<dbReference type="GO" id="GO:0009052">
    <property type="term" value="P:pentose-phosphate shunt, non-oxidative branch"/>
    <property type="evidence" value="ECO:0007669"/>
    <property type="project" value="TreeGrafter"/>
</dbReference>
<dbReference type="NCBIfam" id="TIGR00689">
    <property type="entry name" value="rpiB_lacA_lacB"/>
    <property type="match status" value="1"/>
</dbReference>
<dbReference type="NCBIfam" id="NF004051">
    <property type="entry name" value="PRK05571.1"/>
    <property type="match status" value="1"/>
</dbReference>
<keyword evidence="5" id="KW-1185">Reference proteome</keyword>
<evidence type="ECO:0000313" key="4">
    <source>
        <dbReference type="EMBL" id="RBP39747.1"/>
    </source>
</evidence>
<dbReference type="Gene3D" id="3.40.1400.10">
    <property type="entry name" value="Sugar-phosphate isomerase, RpiB/LacA/LacB"/>
    <property type="match status" value="1"/>
</dbReference>
<gene>
    <name evidence="4" type="ORF">DES53_109174</name>
</gene>
<evidence type="ECO:0000256" key="3">
    <source>
        <dbReference type="PIRSR" id="PIRSR005384-2"/>
    </source>
</evidence>
<dbReference type="PIRSF" id="PIRSF005384">
    <property type="entry name" value="RpiB_LacA_B"/>
    <property type="match status" value="1"/>
</dbReference>
<feature type="binding site" evidence="3">
    <location>
        <begin position="11"/>
        <end position="12"/>
    </location>
    <ligand>
        <name>D-ribulose 5-phosphate</name>
        <dbReference type="ChEBI" id="CHEBI:58121"/>
    </ligand>
</feature>
<proteinExistence type="inferred from homology"/>
<dbReference type="AlphaFoldDB" id="A0A366HBU6"/>
<feature type="binding site" evidence="3">
    <location>
        <position position="112"/>
    </location>
    <ligand>
        <name>D-ribulose 5-phosphate</name>
        <dbReference type="ChEBI" id="CHEBI:58121"/>
    </ligand>
</feature>
<evidence type="ECO:0000313" key="5">
    <source>
        <dbReference type="Proteomes" id="UP000253426"/>
    </source>
</evidence>
<dbReference type="EMBL" id="QNRR01000009">
    <property type="protein sequence ID" value="RBP39747.1"/>
    <property type="molecule type" value="Genomic_DNA"/>
</dbReference>
<dbReference type="InterPro" id="IPR003500">
    <property type="entry name" value="RpiB_LacA_LacB"/>
</dbReference>
<feature type="binding site" evidence="3">
    <location>
        <position position="135"/>
    </location>
    <ligand>
        <name>D-ribulose 5-phosphate</name>
        <dbReference type="ChEBI" id="CHEBI:58121"/>
    </ligand>
</feature>
<feature type="binding site" evidence="3">
    <location>
        <position position="139"/>
    </location>
    <ligand>
        <name>D-ribulose 5-phosphate</name>
        <dbReference type="ChEBI" id="CHEBI:58121"/>
    </ligand>
</feature>
<dbReference type="PANTHER" id="PTHR30345">
    <property type="entry name" value="RIBOSE-5-PHOSPHATE ISOMERASE B"/>
    <property type="match status" value="1"/>
</dbReference>
<dbReference type="GO" id="GO:0004751">
    <property type="term" value="F:ribose-5-phosphate isomerase activity"/>
    <property type="evidence" value="ECO:0007669"/>
    <property type="project" value="TreeGrafter"/>
</dbReference>
<dbReference type="GO" id="GO:0019316">
    <property type="term" value="P:D-allose catabolic process"/>
    <property type="evidence" value="ECO:0007669"/>
    <property type="project" value="TreeGrafter"/>
</dbReference>
<sequence length="145" mass="15665">MPPMKIAIGSDHAGFRYKQAIIEHLKKAGHEVVDFGTDSDASVDYPKYIRPVAEAVATGQAERGIVLGGSGNGEAIVANRVHGIRCGLCWNLESARLTRQHNDANVLSLGERMMDEATALAIVDLFLSTPFEGGRHLARIQQIDA</sequence>
<dbReference type="PANTHER" id="PTHR30345:SF0">
    <property type="entry name" value="DNA DAMAGE-REPAIR_TOLERATION PROTEIN DRT102"/>
    <property type="match status" value="1"/>
</dbReference>
<comment type="caution">
    <text evidence="4">The sequence shown here is derived from an EMBL/GenBank/DDBJ whole genome shotgun (WGS) entry which is preliminary data.</text>
</comment>
<dbReference type="Pfam" id="PF02502">
    <property type="entry name" value="LacAB_rpiB"/>
    <property type="match status" value="1"/>
</dbReference>
<comment type="similarity">
    <text evidence="1">Belongs to the LacAB/RpiB family.</text>
</comment>
<keyword evidence="2 4" id="KW-0413">Isomerase</keyword>
<name>A0A366HBU6_9BACT</name>
<accession>A0A366HBU6</accession>
<feature type="binding site" evidence="3">
    <location>
        <begin position="69"/>
        <end position="73"/>
    </location>
    <ligand>
        <name>D-ribulose 5-phosphate</name>
        <dbReference type="ChEBI" id="CHEBI:58121"/>
    </ligand>
</feature>
<dbReference type="SUPFAM" id="SSF89623">
    <property type="entry name" value="Ribose/Galactose isomerase RpiB/AlsB"/>
    <property type="match status" value="1"/>
</dbReference>
<reference evidence="4 5" key="1">
    <citation type="submission" date="2018-06" db="EMBL/GenBank/DDBJ databases">
        <title>Genomic Encyclopedia of Type Strains, Phase IV (KMG-IV): sequencing the most valuable type-strain genomes for metagenomic binning, comparative biology and taxonomic classification.</title>
        <authorList>
            <person name="Goeker M."/>
        </authorList>
    </citation>
    <scope>NUCLEOTIDE SEQUENCE [LARGE SCALE GENOMIC DNA]</scope>
    <source>
        <strain evidence="4 5">DSM 25532</strain>
    </source>
</reference>
<dbReference type="InterPro" id="IPR036569">
    <property type="entry name" value="RpiB_LacA_LacB_sf"/>
</dbReference>
<dbReference type="Proteomes" id="UP000253426">
    <property type="component" value="Unassembled WGS sequence"/>
</dbReference>
<protein>
    <submittedName>
        <fullName evidence="4">Ribose 5-phosphate isomerase B</fullName>
    </submittedName>
</protein>